<dbReference type="RefSeq" id="WP_138087559.1">
    <property type="nucleotide sequence ID" value="NZ_VAUV01000013.1"/>
</dbReference>
<dbReference type="Gene3D" id="2.115.10.20">
    <property type="entry name" value="Glycosyl hydrolase domain, family 43"/>
    <property type="match status" value="1"/>
</dbReference>
<proteinExistence type="predicted"/>
<dbReference type="InterPro" id="IPR023296">
    <property type="entry name" value="Glyco_hydro_beta-prop_sf"/>
</dbReference>
<evidence type="ECO:0000313" key="1">
    <source>
        <dbReference type="EMBL" id="TLD69416.1"/>
    </source>
</evidence>
<dbReference type="SUPFAM" id="SSF75005">
    <property type="entry name" value="Arabinanase/levansucrase/invertase"/>
    <property type="match status" value="1"/>
</dbReference>
<evidence type="ECO:0008006" key="3">
    <source>
        <dbReference type="Google" id="ProtNLM"/>
    </source>
</evidence>
<sequence>MSGSTTGEYRREFLGRCGMMGLGFFVGAGSGMAKGSAPQWLWDAKWKKHGELFRHEGEPAGGWVQNFTSTVEAIEGDRWRIWTSVSVPKSKFKQMGFHEGKVGGEWKRTLAVCTPGEPDEKAALAIGGLPEGWHPVQGVTLRLKDGRTRIYFWAHGEGIVRYLAADSDDGRAFKVVNALQPCIYHPADRAVDGKVALELGLKRFAKRKAAPADGEDLAPSRLITNDATNVYQLPDGSFEMFTVGLIQVGKDDPRYAANDNIAGMVRVIDRYVSEDGLRWGDRRRVLVPDERDPHDLQFYYLSVTHTEQGRIGLLGHYRLGAQTIDIEPCFSTDGIHWERPLRKPLISRDEAKVTVASYILHAPHAMVKRDGLWHLFYTGGNFAHNHLETHGTPDRAVMLASCSAD</sequence>
<gene>
    <name evidence="1" type="ORF">FEM03_17370</name>
</gene>
<name>A0A5R8KAU3_9BACT</name>
<protein>
    <recommendedName>
        <fullName evidence="3">Exo-alpha-sialidase</fullName>
    </recommendedName>
</protein>
<dbReference type="EMBL" id="VAUV01000013">
    <property type="protein sequence ID" value="TLD69416.1"/>
    <property type="molecule type" value="Genomic_DNA"/>
</dbReference>
<dbReference type="OrthoDB" id="181941at2"/>
<dbReference type="Proteomes" id="UP000306196">
    <property type="component" value="Unassembled WGS sequence"/>
</dbReference>
<reference evidence="1 2" key="1">
    <citation type="submission" date="2019-05" db="EMBL/GenBank/DDBJ databases">
        <title>Verrucobacter flavum gen. nov., sp. nov. a new member of the family Verrucomicrobiaceae.</title>
        <authorList>
            <person name="Szuroczki S."/>
            <person name="Abbaszade G."/>
            <person name="Szabo A."/>
            <person name="Felfoldi T."/>
            <person name="Schumann P."/>
            <person name="Boka K."/>
            <person name="Keki Z."/>
            <person name="Toumi M."/>
            <person name="Toth E."/>
        </authorList>
    </citation>
    <scope>NUCLEOTIDE SEQUENCE [LARGE SCALE GENOMIC DNA]</scope>
    <source>
        <strain evidence="1 2">MG-N-17</strain>
    </source>
</reference>
<comment type="caution">
    <text evidence="1">The sequence shown here is derived from an EMBL/GenBank/DDBJ whole genome shotgun (WGS) entry which is preliminary data.</text>
</comment>
<evidence type="ECO:0000313" key="2">
    <source>
        <dbReference type="Proteomes" id="UP000306196"/>
    </source>
</evidence>
<accession>A0A5R8KAU3</accession>
<organism evidence="1 2">
    <name type="scientific">Phragmitibacter flavus</name>
    <dbReference type="NCBI Taxonomy" id="2576071"/>
    <lineage>
        <taxon>Bacteria</taxon>
        <taxon>Pseudomonadati</taxon>
        <taxon>Verrucomicrobiota</taxon>
        <taxon>Verrucomicrobiia</taxon>
        <taxon>Verrucomicrobiales</taxon>
        <taxon>Verrucomicrobiaceae</taxon>
        <taxon>Phragmitibacter</taxon>
    </lineage>
</organism>
<keyword evidence="2" id="KW-1185">Reference proteome</keyword>
<dbReference type="AlphaFoldDB" id="A0A5R8KAU3"/>